<dbReference type="CDD" id="cd00614">
    <property type="entry name" value="CGS_like"/>
    <property type="match status" value="1"/>
</dbReference>
<dbReference type="RefSeq" id="WP_092439912.1">
    <property type="nucleotide sequence ID" value="NZ_FMYP01000059.1"/>
</dbReference>
<dbReference type="GO" id="GO:0003961">
    <property type="term" value="F:O-acetylhomoserine aminocarboxypropyltransferase activity"/>
    <property type="evidence" value="ECO:0007669"/>
    <property type="project" value="TreeGrafter"/>
</dbReference>
<dbReference type="AlphaFoldDB" id="A0A1G6QBY1"/>
<evidence type="ECO:0000313" key="7">
    <source>
        <dbReference type="EMBL" id="SDC89196.1"/>
    </source>
</evidence>
<dbReference type="InterPro" id="IPR015422">
    <property type="entry name" value="PyrdxlP-dep_Trfase_small"/>
</dbReference>
<dbReference type="InterPro" id="IPR006235">
    <property type="entry name" value="OAc-hSer/O-AcSer_sulfhydrylase"/>
</dbReference>
<dbReference type="NCBIfam" id="TIGR01326">
    <property type="entry name" value="OAH_OAS_sulfhy"/>
    <property type="match status" value="1"/>
</dbReference>
<dbReference type="FunFam" id="3.40.640.10:FF:000035">
    <property type="entry name" value="O-succinylhomoserine sulfhydrylase"/>
    <property type="match status" value="1"/>
</dbReference>
<evidence type="ECO:0000256" key="5">
    <source>
        <dbReference type="PIRSR" id="PIRSR001434-2"/>
    </source>
</evidence>
<dbReference type="GO" id="GO:0006535">
    <property type="term" value="P:cysteine biosynthetic process from serine"/>
    <property type="evidence" value="ECO:0007669"/>
    <property type="project" value="TreeGrafter"/>
</dbReference>
<dbReference type="GO" id="GO:0019346">
    <property type="term" value="P:transsulfuration"/>
    <property type="evidence" value="ECO:0007669"/>
    <property type="project" value="InterPro"/>
</dbReference>
<protein>
    <submittedName>
        <fullName evidence="7">O-acetylhomoserine sulfhydrylase</fullName>
    </submittedName>
</protein>
<dbReference type="Pfam" id="PF01053">
    <property type="entry name" value="Cys_Met_Meta_PP"/>
    <property type="match status" value="1"/>
</dbReference>
<evidence type="ECO:0000313" key="8">
    <source>
        <dbReference type="Proteomes" id="UP000199452"/>
    </source>
</evidence>
<comment type="cofactor">
    <cofactor evidence="1 6">
        <name>pyridoxal 5'-phosphate</name>
        <dbReference type="ChEBI" id="CHEBI:597326"/>
    </cofactor>
</comment>
<dbReference type="GO" id="GO:0071269">
    <property type="term" value="P:L-homocysteine biosynthetic process"/>
    <property type="evidence" value="ECO:0007669"/>
    <property type="project" value="TreeGrafter"/>
</dbReference>
<dbReference type="EMBL" id="FMYP01000059">
    <property type="protein sequence ID" value="SDC89196.1"/>
    <property type="molecule type" value="Genomic_DNA"/>
</dbReference>
<evidence type="ECO:0000256" key="1">
    <source>
        <dbReference type="ARBA" id="ARBA00001933"/>
    </source>
</evidence>
<keyword evidence="3" id="KW-0808">Transferase</keyword>
<dbReference type="GO" id="GO:0004124">
    <property type="term" value="F:cysteine synthase activity"/>
    <property type="evidence" value="ECO:0007669"/>
    <property type="project" value="TreeGrafter"/>
</dbReference>
<dbReference type="InterPro" id="IPR015421">
    <property type="entry name" value="PyrdxlP-dep_Trfase_major"/>
</dbReference>
<accession>A0A1G6QBY1</accession>
<reference evidence="7 8" key="1">
    <citation type="submission" date="2016-09" db="EMBL/GenBank/DDBJ databases">
        <authorList>
            <person name="Capua I."/>
            <person name="De Benedictis P."/>
            <person name="Joannis T."/>
            <person name="Lombin L.H."/>
            <person name="Cattoli G."/>
        </authorList>
    </citation>
    <scope>NUCLEOTIDE SEQUENCE [LARGE SCALE GENOMIC DNA]</scope>
    <source>
        <strain evidence="7 8">A7P-90m</strain>
    </source>
</reference>
<evidence type="ECO:0000256" key="2">
    <source>
        <dbReference type="ARBA" id="ARBA00009077"/>
    </source>
</evidence>
<feature type="modified residue" description="N6-(pyridoxal phosphate)lysine" evidence="5">
    <location>
        <position position="209"/>
    </location>
</feature>
<comment type="similarity">
    <text evidence="2 6">Belongs to the trans-sulfuration enzymes family.</text>
</comment>
<name>A0A1G6QBY1_9BACT</name>
<keyword evidence="8" id="KW-1185">Reference proteome</keyword>
<dbReference type="OrthoDB" id="9803729at2"/>
<dbReference type="GO" id="GO:0030170">
    <property type="term" value="F:pyridoxal phosphate binding"/>
    <property type="evidence" value="ECO:0007669"/>
    <property type="project" value="InterPro"/>
</dbReference>
<dbReference type="InterPro" id="IPR015424">
    <property type="entry name" value="PyrdxlP-dep_Trfase"/>
</dbReference>
<evidence type="ECO:0000256" key="6">
    <source>
        <dbReference type="RuleBase" id="RU362118"/>
    </source>
</evidence>
<dbReference type="GO" id="GO:0005737">
    <property type="term" value="C:cytoplasm"/>
    <property type="evidence" value="ECO:0007669"/>
    <property type="project" value="TreeGrafter"/>
</dbReference>
<proteinExistence type="inferred from homology"/>
<dbReference type="PIRSF" id="PIRSF001434">
    <property type="entry name" value="CGS"/>
    <property type="match status" value="1"/>
</dbReference>
<dbReference type="InterPro" id="IPR000277">
    <property type="entry name" value="Cys/Met-Metab_PyrdxlP-dep_enz"/>
</dbReference>
<organism evidence="7 8">
    <name type="scientific">Williamwhitmania taraxaci</name>
    <dbReference type="NCBI Taxonomy" id="1640674"/>
    <lineage>
        <taxon>Bacteria</taxon>
        <taxon>Pseudomonadati</taxon>
        <taxon>Bacteroidota</taxon>
        <taxon>Bacteroidia</taxon>
        <taxon>Bacteroidales</taxon>
        <taxon>Williamwhitmaniaceae</taxon>
        <taxon>Williamwhitmania</taxon>
    </lineage>
</organism>
<dbReference type="PANTHER" id="PTHR43797:SF2">
    <property type="entry name" value="HOMOCYSTEINE_CYSTEINE SYNTHASE"/>
    <property type="match status" value="1"/>
</dbReference>
<dbReference type="Gene3D" id="3.40.640.10">
    <property type="entry name" value="Type I PLP-dependent aspartate aminotransferase-like (Major domain)"/>
    <property type="match status" value="1"/>
</dbReference>
<dbReference type="PANTHER" id="PTHR43797">
    <property type="entry name" value="HOMOCYSTEINE/CYSTEINE SYNTHASE"/>
    <property type="match status" value="1"/>
</dbReference>
<sequence>MSTPYKFETQQVHGGQVPDPTTGAIAAPIYQTAAYAFQDTAHAKGLFALEKEGFIYSRIGNPTVDILEKRLALLEGGVAALAVASGQSAQLLALTTLATLGDNIVASPHLYGGTYTLLKDSLARFGIEARFAKSDKVTDLEPLINENTKAIYVETIGNPGFSIPDFERIASLCKKSGLPLIVDNTFGAGGYLCKPIEHGATIVVESATKWIGGHANSIGGIIVDSGNFDWASGKFPLVSNPSPAYHDLCFTEKFGNLAFIVKARVEGLRDLGPCLSPFNAFLLLQGVETLSLRVERITQNALALARWLSNHPKVESVFYPGLENHAYHEQAKKYLSNGFGGVLSFVPKGGAAKASHVVDNLQLVSHLANVGDVRTLIIQPSITTHQQLSEAEQSAAGVSNALLRVSLGIEHIDDIIADFSQALELI</sequence>
<dbReference type="Proteomes" id="UP000199452">
    <property type="component" value="Unassembled WGS sequence"/>
</dbReference>
<dbReference type="Gene3D" id="3.90.1150.10">
    <property type="entry name" value="Aspartate Aminotransferase, domain 1"/>
    <property type="match status" value="1"/>
</dbReference>
<keyword evidence="4 5" id="KW-0663">Pyridoxal phosphate</keyword>
<dbReference type="STRING" id="1640674.SAMN05216323_105915"/>
<evidence type="ECO:0000256" key="3">
    <source>
        <dbReference type="ARBA" id="ARBA00022679"/>
    </source>
</evidence>
<dbReference type="SUPFAM" id="SSF53383">
    <property type="entry name" value="PLP-dependent transferases"/>
    <property type="match status" value="1"/>
</dbReference>
<evidence type="ECO:0000256" key="4">
    <source>
        <dbReference type="ARBA" id="ARBA00022898"/>
    </source>
</evidence>
<gene>
    <name evidence="7" type="ORF">SAMN05216323_105915</name>
</gene>